<dbReference type="PANTHER" id="PTHR11475">
    <property type="entry name" value="OXIDASE/PEROXIDASE"/>
    <property type="match status" value="1"/>
</dbReference>
<dbReference type="GO" id="GO:0005576">
    <property type="term" value="C:extracellular region"/>
    <property type="evidence" value="ECO:0007669"/>
    <property type="project" value="UniProtKB-SubCell"/>
</dbReference>
<dbReference type="GO" id="GO:0046872">
    <property type="term" value="F:metal ion binding"/>
    <property type="evidence" value="ECO:0007669"/>
    <property type="project" value="UniProtKB-KW"/>
</dbReference>
<dbReference type="PANTHER" id="PTHR11475:SF4">
    <property type="entry name" value="CHORION PEROXIDASE"/>
    <property type="match status" value="1"/>
</dbReference>
<evidence type="ECO:0000256" key="4">
    <source>
        <dbReference type="ARBA" id="ARBA00023180"/>
    </source>
</evidence>
<name>A0AAJ6QS47_9ACAR</name>
<dbReference type="KEGG" id="goe:100898313"/>
<keyword evidence="5" id="KW-0479">Metal-binding</keyword>
<evidence type="ECO:0000256" key="3">
    <source>
        <dbReference type="ARBA" id="ARBA00022559"/>
    </source>
</evidence>
<dbReference type="RefSeq" id="XP_003742011.1">
    <property type="nucleotide sequence ID" value="XM_003741963.1"/>
</dbReference>
<reference evidence="7" key="1">
    <citation type="submission" date="2025-08" db="UniProtKB">
        <authorList>
            <consortium name="RefSeq"/>
        </authorList>
    </citation>
    <scope>IDENTIFICATION</scope>
</reference>
<gene>
    <name evidence="7" type="primary">LOC100898313</name>
</gene>
<keyword evidence="3 7" id="KW-0575">Peroxidase</keyword>
<protein>
    <submittedName>
        <fullName evidence="7">Peroxidase skpo-1</fullName>
    </submittedName>
</protein>
<dbReference type="GO" id="GO:0004601">
    <property type="term" value="F:peroxidase activity"/>
    <property type="evidence" value="ECO:0007669"/>
    <property type="project" value="UniProtKB-KW"/>
</dbReference>
<dbReference type="Pfam" id="PF03098">
    <property type="entry name" value="An_peroxidase"/>
    <property type="match status" value="1"/>
</dbReference>
<dbReference type="Proteomes" id="UP000694867">
    <property type="component" value="Unplaced"/>
</dbReference>
<dbReference type="PROSITE" id="PS50292">
    <property type="entry name" value="PEROXIDASE_3"/>
    <property type="match status" value="1"/>
</dbReference>
<dbReference type="AlphaFoldDB" id="A0AAJ6QS47"/>
<dbReference type="GeneID" id="100898313"/>
<dbReference type="GO" id="GO:0020037">
    <property type="term" value="F:heme binding"/>
    <property type="evidence" value="ECO:0007669"/>
    <property type="project" value="InterPro"/>
</dbReference>
<organism evidence="6 7">
    <name type="scientific">Galendromus occidentalis</name>
    <name type="common">western predatory mite</name>
    <dbReference type="NCBI Taxonomy" id="34638"/>
    <lineage>
        <taxon>Eukaryota</taxon>
        <taxon>Metazoa</taxon>
        <taxon>Ecdysozoa</taxon>
        <taxon>Arthropoda</taxon>
        <taxon>Chelicerata</taxon>
        <taxon>Arachnida</taxon>
        <taxon>Acari</taxon>
        <taxon>Parasitiformes</taxon>
        <taxon>Mesostigmata</taxon>
        <taxon>Gamasina</taxon>
        <taxon>Phytoseioidea</taxon>
        <taxon>Phytoseiidae</taxon>
        <taxon>Typhlodrominae</taxon>
        <taxon>Galendromus</taxon>
    </lineage>
</organism>
<dbReference type="InterPro" id="IPR037120">
    <property type="entry name" value="Haem_peroxidase_sf_animal"/>
</dbReference>
<feature type="binding site" description="axial binding residue" evidence="5">
    <location>
        <position position="360"/>
    </location>
    <ligand>
        <name>heme b</name>
        <dbReference type="ChEBI" id="CHEBI:60344"/>
    </ligand>
    <ligandPart>
        <name>Fe</name>
        <dbReference type="ChEBI" id="CHEBI:18248"/>
    </ligandPart>
</feature>
<evidence type="ECO:0000313" key="6">
    <source>
        <dbReference type="Proteomes" id="UP000694867"/>
    </source>
</evidence>
<dbReference type="PRINTS" id="PR00457">
    <property type="entry name" value="ANPEROXIDASE"/>
</dbReference>
<evidence type="ECO:0000256" key="5">
    <source>
        <dbReference type="PIRSR" id="PIRSR619791-2"/>
    </source>
</evidence>
<dbReference type="Gene3D" id="1.10.640.10">
    <property type="entry name" value="Haem peroxidase domain superfamily, animal type"/>
    <property type="match status" value="1"/>
</dbReference>
<keyword evidence="5" id="KW-0408">Iron</keyword>
<sequence length="588" mass="66596">MSKAEMLHLKTSTLFNDSMDRSHYENSREKRDLFYSSIGSYLKHCVKPVLQCGTDGYRSYSGICNNVRNHKWGAVHSCLLRLLPANYEDGVAKPVKLAPPSTISAKLRHLGRAGNSTNSVTNFFFAFGQFLAHDITNSVTSDIIGSDCCESSGESQDQCEMRLDVSSDPFFKRHNVTCINFIRGARCPCKSGPRDQMNGATSFIDLSQVYGNDGLLSDYLKDTEEPYLLKTERGDELPLGGKDCVSTLCFFGGDHRINQQAALTAMHTLFLRNHNFLARKLRELNPTWSAFKVFEEARKISIAQFQVVFLKEFLPLLLGFELLDRHGMCFETFLRRASVYDDNLEPGMFNEFVTAAFRLHTMIPERLGRLPYKFFDVDEYLREDGRPGDHCSSVLQNLIHSRGKTPEFPASNVVSRHIYDTDGDFGLDLVAINIQRGRDHGLRPYVDYLAAMRNISVTKFDDLIPLMGDEAPLILQSAYADVADVDLFVGGHLEKKQHGLLGSLVAEICVTQFKRIIEADRFFVTHRNFFYKEQFEALMRSTSADILCTNTELKEVPTNAFKMGSEAVICSERSGLNLELWRDHYTQI</sequence>
<evidence type="ECO:0000256" key="1">
    <source>
        <dbReference type="ARBA" id="ARBA00004613"/>
    </source>
</evidence>
<dbReference type="SUPFAM" id="SSF48113">
    <property type="entry name" value="Heme-dependent peroxidases"/>
    <property type="match status" value="1"/>
</dbReference>
<keyword evidence="2" id="KW-0964">Secreted</keyword>
<dbReference type="GO" id="GO:0006979">
    <property type="term" value="P:response to oxidative stress"/>
    <property type="evidence" value="ECO:0007669"/>
    <property type="project" value="InterPro"/>
</dbReference>
<dbReference type="InterPro" id="IPR010255">
    <property type="entry name" value="Haem_peroxidase_sf"/>
</dbReference>
<proteinExistence type="predicted"/>
<evidence type="ECO:0000313" key="7">
    <source>
        <dbReference type="RefSeq" id="XP_003742011.1"/>
    </source>
</evidence>
<keyword evidence="6" id="KW-1185">Reference proteome</keyword>
<keyword evidence="3 7" id="KW-0560">Oxidoreductase</keyword>
<accession>A0AAJ6QS47</accession>
<comment type="subcellular location">
    <subcellularLocation>
        <location evidence="1">Secreted</location>
    </subcellularLocation>
</comment>
<keyword evidence="4" id="KW-0325">Glycoprotein</keyword>
<keyword evidence="5" id="KW-0349">Heme</keyword>
<evidence type="ECO:0000256" key="2">
    <source>
        <dbReference type="ARBA" id="ARBA00022525"/>
    </source>
</evidence>
<dbReference type="InterPro" id="IPR019791">
    <property type="entry name" value="Haem_peroxidase_animal"/>
</dbReference>